<feature type="compositionally biased region" description="Acidic residues" evidence="1">
    <location>
        <begin position="405"/>
        <end position="420"/>
    </location>
</feature>
<feature type="region of interest" description="Disordered" evidence="1">
    <location>
        <begin position="398"/>
        <end position="460"/>
    </location>
</feature>
<organism evidence="2 3">
    <name type="scientific">Actinomadura graeca</name>
    <dbReference type="NCBI Taxonomy" id="2750812"/>
    <lineage>
        <taxon>Bacteria</taxon>
        <taxon>Bacillati</taxon>
        <taxon>Actinomycetota</taxon>
        <taxon>Actinomycetes</taxon>
        <taxon>Streptosporangiales</taxon>
        <taxon>Thermomonosporaceae</taxon>
        <taxon>Actinomadura</taxon>
    </lineage>
</organism>
<dbReference type="SUPFAM" id="SSF52540">
    <property type="entry name" value="P-loop containing nucleoside triphosphate hydrolases"/>
    <property type="match status" value="1"/>
</dbReference>
<name>A0ABX8QNR1_9ACTN</name>
<feature type="compositionally biased region" description="Acidic residues" evidence="1">
    <location>
        <begin position="451"/>
        <end position="460"/>
    </location>
</feature>
<feature type="region of interest" description="Disordered" evidence="1">
    <location>
        <begin position="1"/>
        <end position="21"/>
    </location>
</feature>
<gene>
    <name evidence="2" type="ORF">AGRA3207_001103</name>
</gene>
<evidence type="ECO:0000313" key="2">
    <source>
        <dbReference type="EMBL" id="QXJ20398.1"/>
    </source>
</evidence>
<dbReference type="Gene3D" id="3.40.50.300">
    <property type="entry name" value="P-loop containing nucleotide triphosphate hydrolases"/>
    <property type="match status" value="1"/>
</dbReference>
<reference evidence="2" key="1">
    <citation type="submission" date="2020-07" db="EMBL/GenBank/DDBJ databases">
        <authorList>
            <person name="Tarantini F.S."/>
            <person name="Hong K.W."/>
            <person name="Chan K.G."/>
        </authorList>
    </citation>
    <scope>NUCLEOTIDE SEQUENCE</scope>
    <source>
        <strain evidence="2">32-07</strain>
    </source>
</reference>
<proteinExistence type="predicted"/>
<evidence type="ECO:0000256" key="1">
    <source>
        <dbReference type="SAM" id="MobiDB-lite"/>
    </source>
</evidence>
<accession>A0ABX8QNR1</accession>
<keyword evidence="3" id="KW-1185">Reference proteome</keyword>
<dbReference type="Proteomes" id="UP001049518">
    <property type="component" value="Chromosome"/>
</dbReference>
<sequence length="2031" mass="219015">MGHGPRRKRSPDEPAPFASLRDRVPDLAELDEATVAAITVEDMREFTRSVPPGLTRRMLRVVRLGDSKRISPHSLKLLLRTLQSGESGRRDRLRLMVGAFYFWGFGNLDLLDADDCARLLTASTAPEALGRAPLLRQALGWDAPESILRWSLVRVVEDDRPLAPVALGLLAAEPAGHAPGAEAAWAVFQKENPRLPEQTIDLRHLQELARTPPAPDERRGHVTPDSGRPALDELAARLCRLDGRLTDGAEAADRIAACLRAGQRPGEGELPLVGDVIGELERAREQAEDVFPGSGDAELPALAKMAQEALDSAKQESRIRLLRRVDGPESVAGLLAEMRDLVGAGGGEGLAALAELIEVVALEEDSRALEVAEKARRELPGRFRRLVDLALMSRVTIAEPAGAPDEGEADRDDDPGDEAGDPGGSDPVPAPGLDDSPEEPEYAGPPGGDVAEPETPADDEEELAGLDAFLAQAVPGDGPGPAREEPDAGRPPHAEPEPPAPVEPRQPPEPQVPTDPPAPVRAVSLPVILVDPDQAVSAGRPDDAAERLPDGLPEAEVAALRAGRFGLAAWLREAAGRPAAEVGARRCAALAAEMSVFAGPLSAEFAEAAGGLDAKSLAGDPAGGVLAWAAAIRAGLIHPTPESTRLVEGLDVVVSGHRVLQECGEAFTQAARGGVYLSPGMGSWIRGAAGSDEARRAVVREAARLIEEEPFRKIKYQRATEVWKTLVEKGGRIRVLLELAACDDPAGADEAAAEAVRLRSGVGIDKLIDDTDAAIIGRGKKGKEIIAGARAQLQTKIGSALDTVARWAAAVKETGEGGHGARDWRAVPLGQLRETVAGRRARVDRALEELAADADQPLPAAVEAARVLLTGAFGLVDGAPLPDQEPRVAHVLNRDLLLAGEVPLDPRTWEPRATPPVEALGAVALAGAPDWEAAFEARAARMDHEGTGAVLTVLQAADPGAVDRLQARRDDLVRSAREVRDRRVEEARDLIARSLRDGLLTEDQVRGTEETLRPLTAHRHDFDRIGGELDGLMATLAEQRRTAIGRERARLAEQAPALDPADLERIGKHVDDGDLTTAREFLAQLKAGNQLPDKPAENDFGRFYPAFPEVFARLARRSGSRARRQETSEYISELKSALAVGRDVGDRDLETVLAGAGVSIPGLRNASRQVASEGLRHWRACGQGHKSAGNLRSSITAILKMIGLEGEQSAADTAPDRLWIDLDRVHHVGSDGALLPAFGTRMSPSGDRLRLLLVWRRPAPRQLVELLKGQPESQTVLVCYFGVLSADDRAQLALAARGRPAPVAGVLDDAAIGYLACHPENWTATVAVMAPFTATNPYTPAGDVPDEMFYGRDAQVREVTDRNGSSFVYGGRQLGKSALLRKAERGIRDTDPHRTVILENIQTVGKVPSNSLWPRLADRLAKAGVVRPGLMRRGQVIEAVREWTAADPHRQLLILLDEADRFLNQDADQGRFESVTALRDLMSATDRRVKVVWAGLHQTARFLSLPNQPLAHLGTPIAVGPLDPQDAFDLLVRPLATLGFLFPETLAARVIAEANNAPALVQLFAEKLLARLRDTSATARHLPYQITREDVNGVWRDKKLARGFRDRFEWTLNLDKRYKVIAYTVALHALAEGAAATLSVDELRAECGDWWPDGFRDCTSDGFRGLLDECVNLGVLGVDTDRYRLRTPHILNLLGGVREVENVLQNTEDFEPPDQFDAHSYRMPFHSGPERSPLSIGQLARLLRARPPIHVVVGSLAMHAERVAASLKNEETTQPDLRVWLVRAGELSLDSALRGAAANRGHSVIILDLLSGHDTGTFERRLIEAEKGVATHPGRGLSIVLVAGPMLAPAWVRIETREGIELVGLRRYDLPAIRQWMWEDALGFPDDAGQRELVARTGGWPTLVGRVVTSLTRHGGDRDQALGRCLEQVWSRPERMLGDAGVRGEERLAAAWRVLVAHDEPETPEDLAALLAAHGEETTPELALDALHACGYAGPRDLVEALRVLGVLVPAGGRLACEPVLAEATRRAEGR</sequence>
<feature type="compositionally biased region" description="Basic and acidic residues" evidence="1">
    <location>
        <begin position="482"/>
        <end position="496"/>
    </location>
</feature>
<feature type="region of interest" description="Disordered" evidence="1">
    <location>
        <begin position="472"/>
        <end position="519"/>
    </location>
</feature>
<evidence type="ECO:0008006" key="4">
    <source>
        <dbReference type="Google" id="ProtNLM"/>
    </source>
</evidence>
<feature type="compositionally biased region" description="Pro residues" evidence="1">
    <location>
        <begin position="497"/>
        <end position="519"/>
    </location>
</feature>
<dbReference type="InterPro" id="IPR000629">
    <property type="entry name" value="RNA-helicase_DEAD-box_CS"/>
</dbReference>
<protein>
    <recommendedName>
        <fullName evidence="4">AAA+ ATPase domain-containing protein</fullName>
    </recommendedName>
</protein>
<evidence type="ECO:0000313" key="3">
    <source>
        <dbReference type="Proteomes" id="UP001049518"/>
    </source>
</evidence>
<dbReference type="InterPro" id="IPR027417">
    <property type="entry name" value="P-loop_NTPase"/>
</dbReference>
<dbReference type="EMBL" id="CP059572">
    <property type="protein sequence ID" value="QXJ20398.1"/>
    <property type="molecule type" value="Genomic_DNA"/>
</dbReference>
<dbReference type="RefSeq" id="WP_231333467.1">
    <property type="nucleotide sequence ID" value="NZ_CP059572.1"/>
</dbReference>
<feature type="region of interest" description="Disordered" evidence="1">
    <location>
        <begin position="210"/>
        <end position="229"/>
    </location>
</feature>
<dbReference type="PROSITE" id="PS00039">
    <property type="entry name" value="DEAD_ATP_HELICASE"/>
    <property type="match status" value="1"/>
</dbReference>